<dbReference type="AlphaFoldDB" id="A0A7W7IMF2"/>
<feature type="binding site" evidence="6">
    <location>
        <position position="257"/>
    </location>
    <ligand>
        <name>Mg(2+)</name>
        <dbReference type="ChEBI" id="CHEBI:18420"/>
        <label>1</label>
    </ligand>
</feature>
<keyword evidence="2 6" id="KW-0479">Metal-binding</keyword>
<organism evidence="9 10">
    <name type="scientific">Brevundimonas bullata</name>
    <dbReference type="NCBI Taxonomy" id="13160"/>
    <lineage>
        <taxon>Bacteria</taxon>
        <taxon>Pseudomonadati</taxon>
        <taxon>Pseudomonadota</taxon>
        <taxon>Alphaproteobacteria</taxon>
        <taxon>Caulobacterales</taxon>
        <taxon>Caulobacteraceae</taxon>
        <taxon>Brevundimonas</taxon>
    </lineage>
</organism>
<dbReference type="CDD" id="cd09086">
    <property type="entry name" value="ExoIII-like_AP-endo"/>
    <property type="match status" value="1"/>
</dbReference>
<dbReference type="NCBIfam" id="TIGR00195">
    <property type="entry name" value="exoDNase_III"/>
    <property type="match status" value="1"/>
</dbReference>
<feature type="domain" description="Endonuclease/exonuclease/phosphatase" evidence="8">
    <location>
        <begin position="6"/>
        <end position="258"/>
    </location>
</feature>
<dbReference type="InterPro" id="IPR020847">
    <property type="entry name" value="AP_endonuclease_F1_BS"/>
</dbReference>
<dbReference type="InterPro" id="IPR036691">
    <property type="entry name" value="Endo/exonu/phosph_ase_sf"/>
</dbReference>
<dbReference type="InterPro" id="IPR037493">
    <property type="entry name" value="ExoIII-like"/>
</dbReference>
<dbReference type="GO" id="GO:0003677">
    <property type="term" value="F:DNA binding"/>
    <property type="evidence" value="ECO:0007669"/>
    <property type="project" value="InterPro"/>
</dbReference>
<evidence type="ECO:0000256" key="4">
    <source>
        <dbReference type="ARBA" id="ARBA00022842"/>
    </source>
</evidence>
<feature type="binding site" evidence="6">
    <location>
        <position position="152"/>
    </location>
    <ligand>
        <name>Mg(2+)</name>
        <dbReference type="ChEBI" id="CHEBI:18420"/>
        <label>1</label>
    </ligand>
</feature>
<keyword evidence="10" id="KW-1185">Reference proteome</keyword>
<dbReference type="SUPFAM" id="SSF56219">
    <property type="entry name" value="DNase I-like"/>
    <property type="match status" value="1"/>
</dbReference>
<name>A0A7W7IMF2_9CAUL</name>
<accession>A0A7W7IMF2</accession>
<evidence type="ECO:0000313" key="10">
    <source>
        <dbReference type="Proteomes" id="UP000539957"/>
    </source>
</evidence>
<dbReference type="PROSITE" id="PS00726">
    <property type="entry name" value="AP_NUCLEASE_F1_1"/>
    <property type="match status" value="1"/>
</dbReference>
<dbReference type="GO" id="GO:0046872">
    <property type="term" value="F:metal ion binding"/>
    <property type="evidence" value="ECO:0007669"/>
    <property type="project" value="UniProtKB-KW"/>
</dbReference>
<protein>
    <submittedName>
        <fullName evidence="9">Exodeoxyribonuclease-3</fullName>
        <ecNumber evidence="9">3.1.11.2</ecNumber>
    </submittedName>
</protein>
<dbReference type="PROSITE" id="PS51435">
    <property type="entry name" value="AP_NUCLEASE_F1_4"/>
    <property type="match status" value="1"/>
</dbReference>
<dbReference type="NCBIfam" id="TIGR00633">
    <property type="entry name" value="xth"/>
    <property type="match status" value="1"/>
</dbReference>
<dbReference type="GO" id="GO:0006281">
    <property type="term" value="P:DNA repair"/>
    <property type="evidence" value="ECO:0007669"/>
    <property type="project" value="InterPro"/>
</dbReference>
<feature type="binding site" evidence="6">
    <location>
        <position position="258"/>
    </location>
    <ligand>
        <name>Mg(2+)</name>
        <dbReference type="ChEBI" id="CHEBI:18420"/>
        <label>1</label>
    </ligand>
</feature>
<dbReference type="PANTHER" id="PTHR43250:SF2">
    <property type="entry name" value="EXODEOXYRIBONUCLEASE III"/>
    <property type="match status" value="1"/>
</dbReference>
<keyword evidence="4 6" id="KW-0460">Magnesium</keyword>
<evidence type="ECO:0000256" key="7">
    <source>
        <dbReference type="PIRSR" id="PIRSR604808-3"/>
    </source>
</evidence>
<proteinExistence type="inferred from homology"/>
<keyword evidence="6" id="KW-0464">Manganese</keyword>
<gene>
    <name evidence="9" type="ORF">HNP32_000731</name>
</gene>
<feature type="active site" evidence="5">
    <location>
        <position position="108"/>
    </location>
</feature>
<feature type="site" description="Important for catalytic activity" evidence="7">
    <location>
        <position position="226"/>
    </location>
</feature>
<feature type="active site" description="Proton donor/acceptor" evidence="5">
    <location>
        <position position="152"/>
    </location>
</feature>
<comment type="caution">
    <text evidence="9">The sequence shown here is derived from an EMBL/GenBank/DDBJ whole genome shotgun (WGS) entry which is preliminary data.</text>
</comment>
<reference evidence="9 10" key="1">
    <citation type="submission" date="2020-08" db="EMBL/GenBank/DDBJ databases">
        <title>Functional genomics of gut bacteria from endangered species of beetles.</title>
        <authorList>
            <person name="Carlos-Shanley C."/>
        </authorList>
    </citation>
    <scope>NUCLEOTIDE SEQUENCE [LARGE SCALE GENOMIC DNA]</scope>
    <source>
        <strain evidence="9 10">S00123</strain>
    </source>
</reference>
<evidence type="ECO:0000256" key="6">
    <source>
        <dbReference type="PIRSR" id="PIRSR604808-2"/>
    </source>
</evidence>
<sequence length="267" mass="30198">MSLRIVTWNINSVRLRVDQVARFVAEYAPDVLCLQEIKCTEDQFPREAFEQMGLPYLKIRGQKGWHGVAIASRLPILDGEGPALDVCREGHGRCVSGLINGIEVQNFYIPAGGDIPDRKLNPKFDHKMDFYERLTAEMKTRDQQRPLVLAGDFNIAPGDNDVFNHKFMLKVVSHTPGEIETLRRLQDAGGFADVVRDQIPDPVKLASWWSYRAKDFRVSNRGLRLDHLWTSPGLTPAVVKGSARILDTVREWERPSDHAPVVMDLAV</sequence>
<dbReference type="Gene3D" id="3.60.10.10">
    <property type="entry name" value="Endonuclease/exonuclease/phosphatase"/>
    <property type="match status" value="1"/>
</dbReference>
<dbReference type="RefSeq" id="WP_184267139.1">
    <property type="nucleotide sequence ID" value="NZ_JACHKY010000001.1"/>
</dbReference>
<dbReference type="Proteomes" id="UP000539957">
    <property type="component" value="Unassembled WGS sequence"/>
</dbReference>
<dbReference type="PANTHER" id="PTHR43250">
    <property type="entry name" value="EXODEOXYRIBONUCLEASE III"/>
    <property type="match status" value="1"/>
</dbReference>
<dbReference type="InterPro" id="IPR005135">
    <property type="entry name" value="Endo/exonuclease/phosphatase"/>
</dbReference>
<dbReference type="GO" id="GO:0008311">
    <property type="term" value="F:double-stranded DNA 3'-5' DNA exonuclease activity"/>
    <property type="evidence" value="ECO:0007669"/>
    <property type="project" value="UniProtKB-EC"/>
</dbReference>
<dbReference type="EC" id="3.1.11.2" evidence="9"/>
<dbReference type="EMBL" id="JACHKY010000001">
    <property type="protein sequence ID" value="MBB4797017.1"/>
    <property type="molecule type" value="Genomic_DNA"/>
</dbReference>
<comment type="cofactor">
    <cofactor evidence="6">
        <name>Mg(2+)</name>
        <dbReference type="ChEBI" id="CHEBI:18420"/>
    </cofactor>
    <cofactor evidence="6">
        <name>Mn(2+)</name>
        <dbReference type="ChEBI" id="CHEBI:29035"/>
    </cofactor>
    <text evidence="6">Probably binds two magnesium or manganese ions per subunit.</text>
</comment>
<evidence type="ECO:0000313" key="9">
    <source>
        <dbReference type="EMBL" id="MBB4797017.1"/>
    </source>
</evidence>
<feature type="site" description="Interaction with DNA substrate" evidence="7">
    <location>
        <position position="258"/>
    </location>
</feature>
<dbReference type="GO" id="GO:0004519">
    <property type="term" value="F:endonuclease activity"/>
    <property type="evidence" value="ECO:0007669"/>
    <property type="project" value="InterPro"/>
</dbReference>
<dbReference type="InterPro" id="IPR004808">
    <property type="entry name" value="AP_endonuc_1"/>
</dbReference>
<evidence type="ECO:0000256" key="5">
    <source>
        <dbReference type="PIRSR" id="PIRSR604808-1"/>
    </source>
</evidence>
<evidence type="ECO:0000259" key="8">
    <source>
        <dbReference type="Pfam" id="PF03372"/>
    </source>
</evidence>
<keyword evidence="3 9" id="KW-0378">Hydrolase</keyword>
<feature type="binding site" evidence="6">
    <location>
        <position position="154"/>
    </location>
    <ligand>
        <name>Mg(2+)</name>
        <dbReference type="ChEBI" id="CHEBI:18420"/>
        <label>1</label>
    </ligand>
</feature>
<comment type="similarity">
    <text evidence="1">Belongs to the DNA repair enzymes AP/ExoA family.</text>
</comment>
<evidence type="ECO:0000256" key="2">
    <source>
        <dbReference type="ARBA" id="ARBA00022723"/>
    </source>
</evidence>
<feature type="binding site" evidence="6">
    <location>
        <position position="9"/>
    </location>
    <ligand>
        <name>Mg(2+)</name>
        <dbReference type="ChEBI" id="CHEBI:18420"/>
        <label>1</label>
    </ligand>
</feature>
<feature type="binding site" evidence="6">
    <location>
        <position position="36"/>
    </location>
    <ligand>
        <name>Mg(2+)</name>
        <dbReference type="ChEBI" id="CHEBI:18420"/>
        <label>1</label>
    </ligand>
</feature>
<feature type="site" description="Transition state stabilizer" evidence="7">
    <location>
        <position position="154"/>
    </location>
</feature>
<dbReference type="Pfam" id="PF03372">
    <property type="entry name" value="Exo_endo_phos"/>
    <property type="match status" value="1"/>
</dbReference>
<evidence type="ECO:0000256" key="3">
    <source>
        <dbReference type="ARBA" id="ARBA00022801"/>
    </source>
</evidence>
<evidence type="ECO:0000256" key="1">
    <source>
        <dbReference type="ARBA" id="ARBA00007092"/>
    </source>
</evidence>
<feature type="active site" description="Proton acceptor" evidence="5">
    <location>
        <position position="258"/>
    </location>
</feature>